<evidence type="ECO:0000256" key="2">
    <source>
        <dbReference type="ARBA" id="ARBA00022617"/>
    </source>
</evidence>
<proteinExistence type="inferred from homology"/>
<evidence type="ECO:0000256" key="3">
    <source>
        <dbReference type="ARBA" id="ARBA00022723"/>
    </source>
</evidence>
<keyword evidence="8" id="KW-1185">Reference proteome</keyword>
<evidence type="ECO:0000256" key="5">
    <source>
        <dbReference type="ARBA" id="ARBA00023004"/>
    </source>
</evidence>
<keyword evidence="4" id="KW-0560">Oxidoreductase</keyword>
<dbReference type="InterPro" id="IPR036396">
    <property type="entry name" value="Cyt_P450_sf"/>
</dbReference>
<dbReference type="Pfam" id="PF00067">
    <property type="entry name" value="p450"/>
    <property type="match status" value="1"/>
</dbReference>
<dbReference type="PANTHER" id="PTHR24291">
    <property type="entry name" value="CYTOCHROME P450 FAMILY 4"/>
    <property type="match status" value="1"/>
</dbReference>
<comment type="similarity">
    <text evidence="1">Belongs to the cytochrome P450 family.</text>
</comment>
<protein>
    <recommendedName>
        <fullName evidence="9">Cytochrome P450</fullName>
    </recommendedName>
</protein>
<dbReference type="EMBL" id="JASJQH010002763">
    <property type="protein sequence ID" value="KAK9759947.1"/>
    <property type="molecule type" value="Genomic_DNA"/>
</dbReference>
<accession>A0ABR2WEM5</accession>
<evidence type="ECO:0000313" key="7">
    <source>
        <dbReference type="EMBL" id="KAK9759947.1"/>
    </source>
</evidence>
<gene>
    <name evidence="7" type="ORF">K7432_016502</name>
</gene>
<name>A0ABR2WEM5_9FUNG</name>
<evidence type="ECO:0000256" key="1">
    <source>
        <dbReference type="ARBA" id="ARBA00010617"/>
    </source>
</evidence>
<keyword evidence="6" id="KW-0503">Monooxygenase</keyword>
<dbReference type="Gene3D" id="1.10.630.10">
    <property type="entry name" value="Cytochrome P450"/>
    <property type="match status" value="1"/>
</dbReference>
<dbReference type="SUPFAM" id="SSF48264">
    <property type="entry name" value="Cytochrome P450"/>
    <property type="match status" value="1"/>
</dbReference>
<organism evidence="7 8">
    <name type="scientific">Basidiobolus ranarum</name>
    <dbReference type="NCBI Taxonomy" id="34480"/>
    <lineage>
        <taxon>Eukaryota</taxon>
        <taxon>Fungi</taxon>
        <taxon>Fungi incertae sedis</taxon>
        <taxon>Zoopagomycota</taxon>
        <taxon>Entomophthoromycotina</taxon>
        <taxon>Basidiobolomycetes</taxon>
        <taxon>Basidiobolales</taxon>
        <taxon>Basidiobolaceae</taxon>
        <taxon>Basidiobolus</taxon>
    </lineage>
</organism>
<comment type="caution">
    <text evidence="7">The sequence shown here is derived from an EMBL/GenBank/DDBJ whole genome shotgun (WGS) entry which is preliminary data.</text>
</comment>
<keyword evidence="2" id="KW-0349">Heme</keyword>
<dbReference type="PANTHER" id="PTHR24291:SF50">
    <property type="entry name" value="BIFUNCTIONAL ALBAFLAVENONE MONOOXYGENASE_TERPENE SYNTHASE"/>
    <property type="match status" value="1"/>
</dbReference>
<reference evidence="7 8" key="1">
    <citation type="submission" date="2023-04" db="EMBL/GenBank/DDBJ databases">
        <title>Genome of Basidiobolus ranarum AG-B5.</title>
        <authorList>
            <person name="Stajich J.E."/>
            <person name="Carter-House D."/>
            <person name="Gryganskyi A."/>
        </authorList>
    </citation>
    <scope>NUCLEOTIDE SEQUENCE [LARGE SCALE GENOMIC DNA]</scope>
    <source>
        <strain evidence="7 8">AG-B5</strain>
    </source>
</reference>
<dbReference type="InterPro" id="IPR050196">
    <property type="entry name" value="Cytochrome_P450_Monoox"/>
</dbReference>
<evidence type="ECO:0000313" key="8">
    <source>
        <dbReference type="Proteomes" id="UP001479436"/>
    </source>
</evidence>
<keyword evidence="5" id="KW-0408">Iron</keyword>
<sequence>MDLLSIPIFVCASIVGISRYFYEKVKCPKDLEHIPAVSLWQSLWSSGKAMDAAERFDKLVVPVITEKGVARQFVLGRWMVMVSNPDYAKTILMKADIFPKIILSQEQPNTLRAKFSTVNIVSSNGDEWRKHRRIANPAFHRSWTTTTFGELVSKLITEIDKKCTHVPVKELMQRMTLDALGKVIFDYDFNSIETQGGEIVELYNTILTEIGNPFYSMFPFLENAPLVGRRGYQTELAKFHQFIMSVIQSKVEKLREGKVTDLQSADLVTLMIQAGEMEKEKLTPEEIRNDVITFFVAAPGPRRGKQITGGSTQESVSHF</sequence>
<evidence type="ECO:0008006" key="9">
    <source>
        <dbReference type="Google" id="ProtNLM"/>
    </source>
</evidence>
<dbReference type="Proteomes" id="UP001479436">
    <property type="component" value="Unassembled WGS sequence"/>
</dbReference>
<evidence type="ECO:0000256" key="6">
    <source>
        <dbReference type="ARBA" id="ARBA00023033"/>
    </source>
</evidence>
<evidence type="ECO:0000256" key="4">
    <source>
        <dbReference type="ARBA" id="ARBA00023002"/>
    </source>
</evidence>
<dbReference type="InterPro" id="IPR001128">
    <property type="entry name" value="Cyt_P450"/>
</dbReference>
<keyword evidence="3" id="KW-0479">Metal-binding</keyword>